<dbReference type="InterPro" id="IPR001789">
    <property type="entry name" value="Sig_transdc_resp-reg_receiver"/>
</dbReference>
<dbReference type="InterPro" id="IPR050595">
    <property type="entry name" value="Bact_response_regulator"/>
</dbReference>
<dbReference type="SUPFAM" id="SSF52172">
    <property type="entry name" value="CheY-like"/>
    <property type="match status" value="1"/>
</dbReference>
<dbReference type="EMBL" id="FOOY01000005">
    <property type="protein sequence ID" value="SFG15123.1"/>
    <property type="molecule type" value="Genomic_DNA"/>
</dbReference>
<protein>
    <submittedName>
        <fullName evidence="4">Response regulator receiver domain-containing protein</fullName>
    </submittedName>
</protein>
<proteinExistence type="predicted"/>
<dbReference type="PANTHER" id="PTHR44591">
    <property type="entry name" value="STRESS RESPONSE REGULATOR PROTEIN 1"/>
    <property type="match status" value="1"/>
</dbReference>
<reference evidence="5" key="1">
    <citation type="submission" date="2016-10" db="EMBL/GenBank/DDBJ databases">
        <authorList>
            <person name="Varghese N."/>
            <person name="Submissions S."/>
        </authorList>
    </citation>
    <scope>NUCLEOTIDE SEQUENCE [LARGE SCALE GENOMIC DNA]</scope>
    <source>
        <strain evidence="5">ATCC 700379</strain>
    </source>
</reference>
<dbReference type="PANTHER" id="PTHR44591:SF24">
    <property type="entry name" value="PROTEIN-GLUTAMATE METHYLESTERASE_PROTEIN-GLUTAMINE GLUTAMINASE 1"/>
    <property type="match status" value="1"/>
</dbReference>
<evidence type="ECO:0000256" key="1">
    <source>
        <dbReference type="ARBA" id="ARBA00022553"/>
    </source>
</evidence>
<organism evidence="4 5">
    <name type="scientific">Sporolactobacillus nakayamae</name>
    <dbReference type="NCBI Taxonomy" id="269670"/>
    <lineage>
        <taxon>Bacteria</taxon>
        <taxon>Bacillati</taxon>
        <taxon>Bacillota</taxon>
        <taxon>Bacilli</taxon>
        <taxon>Bacillales</taxon>
        <taxon>Sporolactobacillaceae</taxon>
        <taxon>Sporolactobacillus</taxon>
    </lineage>
</organism>
<accession>A0A1I2PI61</accession>
<name>A0A1I2PI61_9BACL</name>
<feature type="modified residue" description="4-aspartylphosphate" evidence="2">
    <location>
        <position position="54"/>
    </location>
</feature>
<dbReference type="SMART" id="SM00448">
    <property type="entry name" value="REC"/>
    <property type="match status" value="1"/>
</dbReference>
<dbReference type="GO" id="GO:0000160">
    <property type="term" value="P:phosphorelay signal transduction system"/>
    <property type="evidence" value="ECO:0007669"/>
    <property type="project" value="InterPro"/>
</dbReference>
<dbReference type="Proteomes" id="UP000198752">
    <property type="component" value="Unassembled WGS sequence"/>
</dbReference>
<dbReference type="STRING" id="269670.SAMN02982927_00799"/>
<feature type="domain" description="Response regulatory" evidence="3">
    <location>
        <begin position="3"/>
        <end position="119"/>
    </location>
</feature>
<keyword evidence="5" id="KW-1185">Reference proteome</keyword>
<dbReference type="Gene3D" id="3.40.50.2300">
    <property type="match status" value="1"/>
</dbReference>
<dbReference type="InterPro" id="IPR011006">
    <property type="entry name" value="CheY-like_superfamily"/>
</dbReference>
<keyword evidence="1 2" id="KW-0597">Phosphoprotein</keyword>
<sequence length="125" mass="14194">MTKVLIVDDSKFSQKITYSFLNQYSEEIEFIFASDGQEGLEKFLEAHPDFMIVDLLMPKLRGQDLIEKAKQVDQEAKVIVLSADVQNRVRDVVEKMGVLSFINKPLDDKKAKMICDIIGNGARGR</sequence>
<gene>
    <name evidence="4" type="ORF">SAMN02982927_00799</name>
</gene>
<dbReference type="AlphaFoldDB" id="A0A1I2PI61"/>
<evidence type="ECO:0000313" key="4">
    <source>
        <dbReference type="EMBL" id="SFG15123.1"/>
    </source>
</evidence>
<evidence type="ECO:0000259" key="3">
    <source>
        <dbReference type="PROSITE" id="PS50110"/>
    </source>
</evidence>
<dbReference type="PROSITE" id="PS50110">
    <property type="entry name" value="RESPONSE_REGULATORY"/>
    <property type="match status" value="1"/>
</dbReference>
<dbReference type="Pfam" id="PF00072">
    <property type="entry name" value="Response_reg"/>
    <property type="match status" value="1"/>
</dbReference>
<evidence type="ECO:0000256" key="2">
    <source>
        <dbReference type="PROSITE-ProRule" id="PRU00169"/>
    </source>
</evidence>
<dbReference type="OrthoDB" id="9797769at2"/>
<evidence type="ECO:0000313" key="5">
    <source>
        <dbReference type="Proteomes" id="UP000198752"/>
    </source>
</evidence>